<evidence type="ECO:0000313" key="2">
    <source>
        <dbReference type="Proteomes" id="UP001148786"/>
    </source>
</evidence>
<reference evidence="1" key="1">
    <citation type="submission" date="2022-07" db="EMBL/GenBank/DDBJ databases">
        <title>Genome Sequence of Agrocybe chaxingu.</title>
        <authorList>
            <person name="Buettner E."/>
        </authorList>
    </citation>
    <scope>NUCLEOTIDE SEQUENCE</scope>
    <source>
        <strain evidence="1">MP-N11</strain>
    </source>
</reference>
<accession>A0A9W8JUK2</accession>
<sequence>MTLRILRIDLPSKEELVRFMVREPAGSEGVFPSLEDLHIFMPSLLDADAARRLRYIDQSDLYRVLNLVARTRCRRSPQSDLGLIPPSNTLFPLSAHPNTPAISRCTTATTLKSFRLEFWSYLTFSGPRGCTVHEKIESAWEREDSFYSSSSSAWWEELATLEPWLEFLRIFILVESRGQSVVPLADALHWREKDRKFRQFEALEIVDLKSLYISGLHRVLRELLDLRFFYREVEQRFNQYHFRERIRAILDKWAPRFQEDLPNRHWHLCHKQILAYVAEDDPIRKDPDALKIIYGPYNTDHNSESRELWNAEKPHLSYCRPLITNHWASNF</sequence>
<organism evidence="1 2">
    <name type="scientific">Agrocybe chaxingu</name>
    <dbReference type="NCBI Taxonomy" id="84603"/>
    <lineage>
        <taxon>Eukaryota</taxon>
        <taxon>Fungi</taxon>
        <taxon>Dikarya</taxon>
        <taxon>Basidiomycota</taxon>
        <taxon>Agaricomycotina</taxon>
        <taxon>Agaricomycetes</taxon>
        <taxon>Agaricomycetidae</taxon>
        <taxon>Agaricales</taxon>
        <taxon>Agaricineae</taxon>
        <taxon>Strophariaceae</taxon>
        <taxon>Agrocybe</taxon>
    </lineage>
</organism>
<dbReference type="AlphaFoldDB" id="A0A9W8JUK2"/>
<dbReference type="Proteomes" id="UP001148786">
    <property type="component" value="Unassembled WGS sequence"/>
</dbReference>
<keyword evidence="2" id="KW-1185">Reference proteome</keyword>
<dbReference type="OrthoDB" id="3365698at2759"/>
<proteinExistence type="predicted"/>
<evidence type="ECO:0000313" key="1">
    <source>
        <dbReference type="EMBL" id="KAJ3503316.1"/>
    </source>
</evidence>
<name>A0A9W8JUK2_9AGAR</name>
<comment type="caution">
    <text evidence="1">The sequence shown here is derived from an EMBL/GenBank/DDBJ whole genome shotgun (WGS) entry which is preliminary data.</text>
</comment>
<gene>
    <name evidence="1" type="ORF">NLJ89_g8490</name>
</gene>
<protein>
    <submittedName>
        <fullName evidence="1">Uncharacterized protein</fullName>
    </submittedName>
</protein>
<dbReference type="EMBL" id="JANKHO010001159">
    <property type="protein sequence ID" value="KAJ3503316.1"/>
    <property type="molecule type" value="Genomic_DNA"/>
</dbReference>